<reference evidence="1 2" key="1">
    <citation type="submission" date="2016-04" db="EMBL/GenBank/DDBJ databases">
        <authorList>
            <consortium name="Pathogen Informatics"/>
        </authorList>
    </citation>
    <scope>NUCLEOTIDE SEQUENCE [LARGE SCALE GENOMIC DNA]</scope>
    <source>
        <strain evidence="1 2">H050680373</strain>
    </source>
</reference>
<dbReference type="OrthoDB" id="8659673at2"/>
<accession>A0A157SS58</accession>
<dbReference type="STRING" id="288768.SAMEA3906486_04385"/>
<organism evidence="1 2">
    <name type="scientific">Bordetella ansorpii</name>
    <dbReference type="NCBI Taxonomy" id="288768"/>
    <lineage>
        <taxon>Bacteria</taxon>
        <taxon>Pseudomonadati</taxon>
        <taxon>Pseudomonadota</taxon>
        <taxon>Betaproteobacteria</taxon>
        <taxon>Burkholderiales</taxon>
        <taxon>Alcaligenaceae</taxon>
        <taxon>Bordetella</taxon>
    </lineage>
</organism>
<sequence>MDIDDRDMQVRRAKLKKWIFNHFPSITAFAKHYGLSQGEISSLLRDKSFGPRRARSLERALDLPPRYLESDDPTPPSKLEQLWPFAHSTYADYQDLSPFARTELDIRIGEFIAGAKAEKAAKAAKKRSKRPSR</sequence>
<gene>
    <name evidence="1" type="ORF">SAMEA3906486_04385</name>
</gene>
<proteinExistence type="predicted"/>
<name>A0A157SS58_9BORD</name>
<keyword evidence="2" id="KW-1185">Reference proteome</keyword>
<dbReference type="AlphaFoldDB" id="A0A157SS58"/>
<protein>
    <submittedName>
        <fullName evidence="1">Uncharacterized protein</fullName>
    </submittedName>
</protein>
<dbReference type="Proteomes" id="UP000076848">
    <property type="component" value="Unassembled WGS sequence"/>
</dbReference>
<dbReference type="RefSeq" id="WP_066131809.1">
    <property type="nucleotide sequence ID" value="NZ_FKIF01000008.1"/>
</dbReference>
<evidence type="ECO:0000313" key="1">
    <source>
        <dbReference type="EMBL" id="SAI72973.1"/>
    </source>
</evidence>
<evidence type="ECO:0000313" key="2">
    <source>
        <dbReference type="Proteomes" id="UP000076848"/>
    </source>
</evidence>
<dbReference type="EMBL" id="FKIF01000008">
    <property type="protein sequence ID" value="SAI72973.1"/>
    <property type="molecule type" value="Genomic_DNA"/>
</dbReference>